<feature type="transmembrane region" description="Helical" evidence="1">
    <location>
        <begin position="35"/>
        <end position="57"/>
    </location>
</feature>
<proteinExistence type="predicted"/>
<reference evidence="2" key="1">
    <citation type="submission" date="2013-11" db="EMBL/GenBank/DDBJ databases">
        <authorList>
            <person name="GENOMES U."/>
        </authorList>
    </citation>
    <scope>NUCLEOTIDE SEQUENCE</scope>
    <source>
        <strain evidence="2">MVT06</strain>
    </source>
</reference>
<keyword evidence="1" id="KW-0812">Transmembrane</keyword>
<accession>A0A024LRN0</accession>
<keyword evidence="1" id="KW-1133">Transmembrane helix</keyword>
<organism evidence="2">
    <name type="scientific">Bartonella schoenbuchensis</name>
    <dbReference type="NCBI Taxonomy" id="165694"/>
    <lineage>
        <taxon>Bacteria</taxon>
        <taxon>Pseudomonadati</taxon>
        <taxon>Pseudomonadota</taxon>
        <taxon>Alphaproteobacteria</taxon>
        <taxon>Hyphomicrobiales</taxon>
        <taxon>Bartonellaceae</taxon>
        <taxon>Bartonella</taxon>
    </lineage>
</organism>
<evidence type="ECO:0000256" key="1">
    <source>
        <dbReference type="SAM" id="Phobius"/>
    </source>
</evidence>
<dbReference type="EMBL" id="HG977196">
    <property type="protein sequence ID" value="CDP79794.1"/>
    <property type="molecule type" value="Genomic_DNA"/>
</dbReference>
<sequence>MFKEIYLYSQHIVTKLKEKIMINFNSWYRNNLKYWLTYIIGFVAILTIVVIGGFYMAKPHLDSFVKKEIARRSINAETSEVSILGKINLTNVTLPTPADTSLKIGSISGRPPIAFIPGAFTLYDIDLTYKNVRLQVPKISINNVSLKNKDATITSSFLQSFMRIDISSINAPNILLFIEDENKPTERINIKNFQLSNLQNGRIHFVGIKDITTNISFAKTAADSTKKIYLIVKSNPIKAHNIDVGYAYSIISDKNNVKNQGKTVIGPITLGNVVADIFEGEEKNTSFSFGKFETSGFKIQPLDQPFKKLIQDYLSAKKTNNQTAQNAILVNGLSAITSVDAKIDKVIIDTPQIKTNLESFQLKSDQWQQAIPENLLLSLNGLSILPKKMEKKNLDFLKNTGFDHLDVSGKLDIFYNEKERVLSLNAMSFNVQNIGSGKISATVIDVDKTFFSGQKDAMIAASQNLGISEIDICYTDAGLIDKIFSYLAQSLNDNKHDLKQELYDNFYLIVTQSPKILLKNHDEAENISKALGNFARNPQTLKIKIAAKDNKGLTASDLEAALQNNLSAVLNKMSLTVKNEASH</sequence>
<protein>
    <submittedName>
        <fullName evidence="2">Uncharacterized protein</fullName>
    </submittedName>
</protein>
<reference evidence="2" key="2">
    <citation type="submission" date="2014-05" db="EMBL/GenBank/DDBJ databases">
        <title>Genome sequencing of Bartonella spp. isolated from human blood.</title>
        <authorList>
            <person name="Raoult D."/>
        </authorList>
    </citation>
    <scope>NUCLEOTIDE SEQUENCE</scope>
    <source>
        <strain evidence="2">MVT06</strain>
    </source>
</reference>
<evidence type="ECO:0000313" key="2">
    <source>
        <dbReference type="EMBL" id="CDP79794.1"/>
    </source>
</evidence>
<name>A0A024LRN0_9HYPH</name>
<dbReference type="AlphaFoldDB" id="A0A024LRN0"/>
<gene>
    <name evidence="2" type="ORF">BN1046_00697</name>
</gene>
<keyword evidence="1" id="KW-0472">Membrane</keyword>